<dbReference type="GO" id="GO:0006048">
    <property type="term" value="P:UDP-N-acetylglucosamine biosynthetic process"/>
    <property type="evidence" value="ECO:0007669"/>
    <property type="project" value="UniProtKB-UniRule"/>
</dbReference>
<comment type="catalytic activity">
    <reaction evidence="1">
        <text>D-glucosamine 6-phosphate + acetyl-CoA = N-acetyl-D-glucosamine 6-phosphate + CoA + H(+)</text>
        <dbReference type="Rhea" id="RHEA:10292"/>
        <dbReference type="ChEBI" id="CHEBI:15378"/>
        <dbReference type="ChEBI" id="CHEBI:57287"/>
        <dbReference type="ChEBI" id="CHEBI:57288"/>
        <dbReference type="ChEBI" id="CHEBI:57513"/>
        <dbReference type="ChEBI" id="CHEBI:58725"/>
        <dbReference type="EC" id="2.3.1.4"/>
    </reaction>
</comment>
<dbReference type="EC" id="2.3.1.4" evidence="1"/>
<dbReference type="EMBL" id="JAPWDQ010000003">
    <property type="protein sequence ID" value="KAJ5490726.1"/>
    <property type="molecule type" value="Genomic_DNA"/>
</dbReference>
<dbReference type="Gene3D" id="3.40.630.30">
    <property type="match status" value="1"/>
</dbReference>
<comment type="pathway">
    <text evidence="1">Nucleotide-sugar biosynthesis; UDP-N-acetyl-alpha-D-glucosamine biosynthesis; N-acetyl-alpha-D-glucosamine 1-phosphate from alpha-D-glucosamine 6-phosphate (route I): step 1/2.</text>
</comment>
<organism evidence="4 5">
    <name type="scientific">Penicillium diatomitis</name>
    <dbReference type="NCBI Taxonomy" id="2819901"/>
    <lineage>
        <taxon>Eukaryota</taxon>
        <taxon>Fungi</taxon>
        <taxon>Dikarya</taxon>
        <taxon>Ascomycota</taxon>
        <taxon>Pezizomycotina</taxon>
        <taxon>Eurotiomycetes</taxon>
        <taxon>Eurotiomycetidae</taxon>
        <taxon>Eurotiales</taxon>
        <taxon>Aspergillaceae</taxon>
        <taxon>Penicillium</taxon>
    </lineage>
</organism>
<evidence type="ECO:0000259" key="3">
    <source>
        <dbReference type="PROSITE" id="PS51186"/>
    </source>
</evidence>
<sequence>MALTQPSSPYVFTTAIQPPPGPSARLVIPSEFLQRTETPDPSLQSASAITNSSSNENPPVFNDAMKVRARVFIHEQHCSVEGEIDEDDPRSWQWVIYATEAPSTTHSPSPLASGTPQPVAVIRLVPPPHLPHEALFHDDAVQDFSNDHGLSSQPLPSYDWTHEPCIKITRVAVLPEFRGLGLGRKLLDVALDWASTHAEEIDNAARQLAIRVGVGSGAGRESQHESTGSDSQSPAASMGHRGAEQRRDEKVSTAPWRGLVLVHAQVDVEAMYRGMGFTQDKALGMWDEEGIQHVGMFRRVDVQSRG</sequence>
<evidence type="ECO:0000313" key="5">
    <source>
        <dbReference type="Proteomes" id="UP001148312"/>
    </source>
</evidence>
<feature type="compositionally biased region" description="Polar residues" evidence="2">
    <location>
        <begin position="225"/>
        <end position="235"/>
    </location>
</feature>
<dbReference type="InterPro" id="IPR016181">
    <property type="entry name" value="Acyl_CoA_acyltransferase"/>
</dbReference>
<feature type="region of interest" description="Disordered" evidence="2">
    <location>
        <begin position="215"/>
        <end position="251"/>
    </location>
</feature>
<evidence type="ECO:0000313" key="4">
    <source>
        <dbReference type="EMBL" id="KAJ5490726.1"/>
    </source>
</evidence>
<comment type="caution">
    <text evidence="4">The sequence shown here is derived from an EMBL/GenBank/DDBJ whole genome shotgun (WGS) entry which is preliminary data.</text>
</comment>
<protein>
    <recommendedName>
        <fullName evidence="1">Glucosamine 6-phosphate N-acetyltransferase</fullName>
        <ecNumber evidence="1">2.3.1.4</ecNumber>
    </recommendedName>
</protein>
<comment type="similarity">
    <text evidence="1">Belongs to the acetyltransferase family. GNA1 subfamily.</text>
</comment>
<dbReference type="InterPro" id="IPR039143">
    <property type="entry name" value="GNPNAT1-like"/>
</dbReference>
<keyword evidence="1" id="KW-0012">Acyltransferase</keyword>
<dbReference type="RefSeq" id="XP_056791855.1">
    <property type="nucleotide sequence ID" value="XM_056931896.1"/>
</dbReference>
<reference evidence="4" key="1">
    <citation type="submission" date="2022-12" db="EMBL/GenBank/DDBJ databases">
        <authorList>
            <person name="Petersen C."/>
        </authorList>
    </citation>
    <scope>NUCLEOTIDE SEQUENCE</scope>
    <source>
        <strain evidence="4">IBT 30728</strain>
    </source>
</reference>
<accession>A0A9W9XEN5</accession>
<reference evidence="4" key="2">
    <citation type="journal article" date="2023" name="IMA Fungus">
        <title>Comparative genomic study of the Penicillium genus elucidates a diverse pangenome and 15 lateral gene transfer events.</title>
        <authorList>
            <person name="Petersen C."/>
            <person name="Sorensen T."/>
            <person name="Nielsen M.R."/>
            <person name="Sondergaard T.E."/>
            <person name="Sorensen J.L."/>
            <person name="Fitzpatrick D.A."/>
            <person name="Frisvad J.C."/>
            <person name="Nielsen K.L."/>
        </authorList>
    </citation>
    <scope>NUCLEOTIDE SEQUENCE</scope>
    <source>
        <strain evidence="4">IBT 30728</strain>
    </source>
</reference>
<feature type="compositionally biased region" description="Polar residues" evidence="2">
    <location>
        <begin position="1"/>
        <end position="16"/>
    </location>
</feature>
<evidence type="ECO:0000256" key="1">
    <source>
        <dbReference type="RuleBase" id="RU365086"/>
    </source>
</evidence>
<feature type="region of interest" description="Disordered" evidence="2">
    <location>
        <begin position="1"/>
        <end position="59"/>
    </location>
</feature>
<gene>
    <name evidence="4" type="ORF">N7539_002293</name>
</gene>
<dbReference type="AlphaFoldDB" id="A0A9W9XEN5"/>
<dbReference type="SUPFAM" id="SSF55729">
    <property type="entry name" value="Acyl-CoA N-acyltransferases (Nat)"/>
    <property type="match status" value="1"/>
</dbReference>
<dbReference type="Proteomes" id="UP001148312">
    <property type="component" value="Unassembled WGS sequence"/>
</dbReference>
<dbReference type="PANTHER" id="PTHR13355">
    <property type="entry name" value="GLUCOSAMINE 6-PHOSPHATE N-ACETYLTRANSFERASE"/>
    <property type="match status" value="1"/>
</dbReference>
<dbReference type="GO" id="GO:0004343">
    <property type="term" value="F:glucosamine 6-phosphate N-acetyltransferase activity"/>
    <property type="evidence" value="ECO:0007669"/>
    <property type="project" value="UniProtKB-UniRule"/>
</dbReference>
<dbReference type="InterPro" id="IPR000182">
    <property type="entry name" value="GNAT_dom"/>
</dbReference>
<feature type="compositionally biased region" description="Basic and acidic residues" evidence="2">
    <location>
        <begin position="241"/>
        <end position="251"/>
    </location>
</feature>
<dbReference type="CDD" id="cd04301">
    <property type="entry name" value="NAT_SF"/>
    <property type="match status" value="1"/>
</dbReference>
<feature type="compositionally biased region" description="Polar residues" evidence="2">
    <location>
        <begin position="33"/>
        <end position="57"/>
    </location>
</feature>
<name>A0A9W9XEN5_9EURO</name>
<feature type="domain" description="N-acetyltransferase" evidence="3">
    <location>
        <begin position="67"/>
        <end position="301"/>
    </location>
</feature>
<dbReference type="GeneID" id="81622145"/>
<keyword evidence="1" id="KW-0808">Transferase</keyword>
<dbReference type="PANTHER" id="PTHR13355:SF11">
    <property type="entry name" value="GLUCOSAMINE 6-PHOSPHATE N-ACETYLTRANSFERASE"/>
    <property type="match status" value="1"/>
</dbReference>
<keyword evidence="5" id="KW-1185">Reference proteome</keyword>
<dbReference type="PROSITE" id="PS51186">
    <property type="entry name" value="GNAT"/>
    <property type="match status" value="1"/>
</dbReference>
<dbReference type="Pfam" id="PF00583">
    <property type="entry name" value="Acetyltransf_1"/>
    <property type="match status" value="1"/>
</dbReference>
<evidence type="ECO:0000256" key="2">
    <source>
        <dbReference type="SAM" id="MobiDB-lite"/>
    </source>
</evidence>
<proteinExistence type="inferred from homology"/>